<accession>A0AA49GH36</accession>
<dbReference type="PANTHER" id="PTHR43883">
    <property type="entry name" value="SLR0207 PROTEIN"/>
    <property type="match status" value="1"/>
</dbReference>
<sequence length="150" mass="17447">MKTSPIIVVVTGLPGSGKTYFAKCLARRLNAEHIRNNQVRNNHQKQGLYRLSDKQWVYQWMLHQAEEVLTGGRSVVLDATFTFERSAKWLRTGRVDYHIRNTTSNLSLMDVTIWEHTNRHRSDSEVGYSVYLKLKHKAETLVQPHLRLDS</sequence>
<keyword evidence="1" id="KW-0067">ATP-binding</keyword>
<organism evidence="1">
    <name type="scientific">Roseihalotalea indica</name>
    <dbReference type="NCBI Taxonomy" id="2867963"/>
    <lineage>
        <taxon>Bacteria</taxon>
        <taxon>Pseudomonadati</taxon>
        <taxon>Bacteroidota</taxon>
        <taxon>Cytophagia</taxon>
        <taxon>Cytophagales</taxon>
        <taxon>Catalimonadaceae</taxon>
        <taxon>Roseihalotalea</taxon>
    </lineage>
</organism>
<dbReference type="Pfam" id="PF13671">
    <property type="entry name" value="AAA_33"/>
    <property type="match status" value="1"/>
</dbReference>
<dbReference type="InterPro" id="IPR052732">
    <property type="entry name" value="Cell-binding_unc_protein"/>
</dbReference>
<dbReference type="PANTHER" id="PTHR43883:SF1">
    <property type="entry name" value="GLUCONOKINASE"/>
    <property type="match status" value="1"/>
</dbReference>
<reference evidence="1" key="1">
    <citation type="journal article" date="2023" name="Comput. Struct. Biotechnol. J.">
        <title>Discovery of a novel marine Bacteroidetes with a rich repertoire of carbohydrate-active enzymes.</title>
        <authorList>
            <person name="Chen B."/>
            <person name="Liu G."/>
            <person name="Chen Q."/>
            <person name="Wang H."/>
            <person name="Liu L."/>
            <person name="Tang K."/>
        </authorList>
    </citation>
    <scope>NUCLEOTIDE SEQUENCE</scope>
    <source>
        <strain evidence="1">TK19036</strain>
    </source>
</reference>
<dbReference type="EMBL" id="CP120682">
    <property type="protein sequence ID" value="WKN34610.1"/>
    <property type="molecule type" value="Genomic_DNA"/>
</dbReference>
<proteinExistence type="predicted"/>
<dbReference type="GO" id="GO:0005524">
    <property type="term" value="F:ATP binding"/>
    <property type="evidence" value="ECO:0007669"/>
    <property type="project" value="UniProtKB-KW"/>
</dbReference>
<reference evidence="1" key="2">
    <citation type="journal article" date="2024" name="Antonie Van Leeuwenhoek">
        <title>Roseihalotalea indica gen. nov., sp. nov., a halophilic Bacteroidetes from mesopelagic Southwest Indian Ocean with higher carbohydrate metabolic potential.</title>
        <authorList>
            <person name="Chen B."/>
            <person name="Zhang M."/>
            <person name="Lin D."/>
            <person name="Ye J."/>
            <person name="Tang K."/>
        </authorList>
    </citation>
    <scope>NUCLEOTIDE SEQUENCE</scope>
    <source>
        <strain evidence="1">TK19036</strain>
    </source>
</reference>
<dbReference type="AlphaFoldDB" id="A0AA49GH36"/>
<dbReference type="InterPro" id="IPR027417">
    <property type="entry name" value="P-loop_NTPase"/>
</dbReference>
<name>A0AA49GH36_9BACT</name>
<evidence type="ECO:0000313" key="1">
    <source>
        <dbReference type="EMBL" id="WKN34610.1"/>
    </source>
</evidence>
<gene>
    <name evidence="1" type="ORF">K4G66_19750</name>
</gene>
<protein>
    <submittedName>
        <fullName evidence="1">ATP-binding protein</fullName>
    </submittedName>
</protein>
<dbReference type="Gene3D" id="3.40.50.300">
    <property type="entry name" value="P-loop containing nucleotide triphosphate hydrolases"/>
    <property type="match status" value="1"/>
</dbReference>
<dbReference type="SUPFAM" id="SSF52540">
    <property type="entry name" value="P-loop containing nucleoside triphosphate hydrolases"/>
    <property type="match status" value="1"/>
</dbReference>
<keyword evidence="1" id="KW-0547">Nucleotide-binding</keyword>